<feature type="region of interest" description="Disordered" evidence="1">
    <location>
        <begin position="30"/>
        <end position="69"/>
    </location>
</feature>
<dbReference type="PANTHER" id="PTHR40082:SF1">
    <property type="entry name" value="BLR5956 PROTEIN"/>
    <property type="match status" value="1"/>
</dbReference>
<dbReference type="RefSeq" id="WP_151102835.1">
    <property type="nucleotide sequence ID" value="NZ_RQWK01000001.1"/>
</dbReference>
<dbReference type="AlphaFoldDB" id="A0A5J5LHN9"/>
<sequence>MREEPRLRVAAFRPADDRLDDAVELLESLGADPVPDPMLAVEPATVTADSDTGNEADSNGDETPVTPRTDADYVVLTSKTGVELAAEAGWDPGEATVCAIGESTAEALHGAGYGVDIIPAEYSSTGLVETLSGAVAGARVEVARSDHGSAVLTDGLEDAGAYVHETVLYRLVRPPESGESAALAADGDLDAALFTSSLTVEHFLDAAADRGVREDAIAGLNEATVGAIGEPTRETAEDAGISVDAVPEQADFEALACEAVEAAAPTHHE</sequence>
<dbReference type="CDD" id="cd06578">
    <property type="entry name" value="HemD"/>
    <property type="match status" value="1"/>
</dbReference>
<accession>A0A5J5LHN9</accession>
<evidence type="ECO:0000313" key="3">
    <source>
        <dbReference type="EMBL" id="KAA9408718.1"/>
    </source>
</evidence>
<reference evidence="3 4" key="1">
    <citation type="submission" date="2018-11" db="EMBL/GenBank/DDBJ databases">
        <title>Genomic analysis of Haloarcula hispanica CBA1121.</title>
        <authorList>
            <person name="Kim Y.B."/>
            <person name="Roh S.W."/>
        </authorList>
    </citation>
    <scope>NUCLEOTIDE SEQUENCE [LARGE SCALE GENOMIC DNA]</scope>
    <source>
        <strain evidence="3 4">CBA1121</strain>
    </source>
</reference>
<keyword evidence="3" id="KW-0456">Lyase</keyword>
<organism evidence="3 4">
    <name type="scientific">Haloarcula hispanica</name>
    <dbReference type="NCBI Taxonomy" id="51589"/>
    <lineage>
        <taxon>Archaea</taxon>
        <taxon>Methanobacteriati</taxon>
        <taxon>Methanobacteriota</taxon>
        <taxon>Stenosarchaea group</taxon>
        <taxon>Halobacteria</taxon>
        <taxon>Halobacteriales</taxon>
        <taxon>Haloarculaceae</taxon>
        <taxon>Haloarcula</taxon>
    </lineage>
</organism>
<comment type="caution">
    <text evidence="3">The sequence shown here is derived from an EMBL/GenBank/DDBJ whole genome shotgun (WGS) entry which is preliminary data.</text>
</comment>
<dbReference type="Gene3D" id="3.40.50.10090">
    <property type="match status" value="2"/>
</dbReference>
<gene>
    <name evidence="3" type="ORF">EGO51_02610</name>
</gene>
<dbReference type="GO" id="GO:0004852">
    <property type="term" value="F:uroporphyrinogen-III synthase activity"/>
    <property type="evidence" value="ECO:0007669"/>
    <property type="project" value="UniProtKB-EC"/>
</dbReference>
<evidence type="ECO:0000313" key="4">
    <source>
        <dbReference type="Proteomes" id="UP000326244"/>
    </source>
</evidence>
<evidence type="ECO:0000256" key="1">
    <source>
        <dbReference type="SAM" id="MobiDB-lite"/>
    </source>
</evidence>
<dbReference type="Proteomes" id="UP000326244">
    <property type="component" value="Unassembled WGS sequence"/>
</dbReference>
<evidence type="ECO:0000259" key="2">
    <source>
        <dbReference type="Pfam" id="PF02602"/>
    </source>
</evidence>
<dbReference type="InterPro" id="IPR039793">
    <property type="entry name" value="UROS/Hem4"/>
</dbReference>
<name>A0A5J5LHN9_HALHI</name>
<dbReference type="InterPro" id="IPR003754">
    <property type="entry name" value="4pyrrol_synth_uPrphyn_synth"/>
</dbReference>
<dbReference type="EMBL" id="RQWK01000001">
    <property type="protein sequence ID" value="KAA9408718.1"/>
    <property type="molecule type" value="Genomic_DNA"/>
</dbReference>
<dbReference type="Pfam" id="PF02602">
    <property type="entry name" value="HEM4"/>
    <property type="match status" value="1"/>
</dbReference>
<dbReference type="NCBIfam" id="NF004587">
    <property type="entry name" value="PRK05928.2-5"/>
    <property type="match status" value="1"/>
</dbReference>
<protein>
    <submittedName>
        <fullName evidence="3">Uroporphyrinogen-III synthase</fullName>
        <ecNumber evidence="3">4.2.1.75</ecNumber>
    </submittedName>
</protein>
<dbReference type="SUPFAM" id="SSF69618">
    <property type="entry name" value="HemD-like"/>
    <property type="match status" value="1"/>
</dbReference>
<dbReference type="InterPro" id="IPR036108">
    <property type="entry name" value="4pyrrol_syn_uPrphyn_synt_sf"/>
</dbReference>
<dbReference type="PANTHER" id="PTHR40082">
    <property type="entry name" value="BLR5956 PROTEIN"/>
    <property type="match status" value="1"/>
</dbReference>
<feature type="domain" description="Tetrapyrrole biosynthesis uroporphyrinogen III synthase" evidence="2">
    <location>
        <begin position="21"/>
        <end position="256"/>
    </location>
</feature>
<proteinExistence type="predicted"/>
<dbReference type="EC" id="4.2.1.75" evidence="3"/>
<dbReference type="GO" id="GO:0006780">
    <property type="term" value="P:uroporphyrinogen III biosynthetic process"/>
    <property type="evidence" value="ECO:0007669"/>
    <property type="project" value="InterPro"/>
</dbReference>